<dbReference type="GO" id="GO:0008270">
    <property type="term" value="F:zinc ion binding"/>
    <property type="evidence" value="ECO:0007669"/>
    <property type="project" value="UniProtKB-KW"/>
</dbReference>
<dbReference type="PROSITE" id="PS50103">
    <property type="entry name" value="ZF_C3H1"/>
    <property type="match status" value="2"/>
</dbReference>
<evidence type="ECO:0000313" key="8">
    <source>
        <dbReference type="Proteomes" id="UP000654075"/>
    </source>
</evidence>
<dbReference type="Proteomes" id="UP000654075">
    <property type="component" value="Unassembled WGS sequence"/>
</dbReference>
<dbReference type="PANTHER" id="PTHR12547">
    <property type="entry name" value="CCCH ZINC FINGER/TIS11-RELATED"/>
    <property type="match status" value="1"/>
</dbReference>
<keyword evidence="4 5" id="KW-0862">Zinc</keyword>
<dbReference type="OrthoDB" id="410307at2759"/>
<keyword evidence="3 5" id="KW-0863">Zinc-finger</keyword>
<reference evidence="7" key="1">
    <citation type="submission" date="2021-02" db="EMBL/GenBank/DDBJ databases">
        <authorList>
            <person name="Dougan E. K."/>
            <person name="Rhodes N."/>
            <person name="Thang M."/>
            <person name="Chan C."/>
        </authorList>
    </citation>
    <scope>NUCLEOTIDE SEQUENCE</scope>
</reference>
<keyword evidence="1 5" id="KW-0479">Metal-binding</keyword>
<dbReference type="AlphaFoldDB" id="A0A813HPD7"/>
<evidence type="ECO:0000256" key="1">
    <source>
        <dbReference type="ARBA" id="ARBA00022723"/>
    </source>
</evidence>
<keyword evidence="2" id="KW-0677">Repeat</keyword>
<dbReference type="InterPro" id="IPR036855">
    <property type="entry name" value="Znf_CCCH_sf"/>
</dbReference>
<evidence type="ECO:0000256" key="4">
    <source>
        <dbReference type="ARBA" id="ARBA00022833"/>
    </source>
</evidence>
<proteinExistence type="predicted"/>
<protein>
    <recommendedName>
        <fullName evidence="6">C3H1-type domain-containing protein</fullName>
    </recommendedName>
</protein>
<feature type="non-terminal residue" evidence="7">
    <location>
        <position position="1"/>
    </location>
</feature>
<organism evidence="7 8">
    <name type="scientific">Polarella glacialis</name>
    <name type="common">Dinoflagellate</name>
    <dbReference type="NCBI Taxonomy" id="89957"/>
    <lineage>
        <taxon>Eukaryota</taxon>
        <taxon>Sar</taxon>
        <taxon>Alveolata</taxon>
        <taxon>Dinophyceae</taxon>
        <taxon>Suessiales</taxon>
        <taxon>Suessiaceae</taxon>
        <taxon>Polarella</taxon>
    </lineage>
</organism>
<feature type="zinc finger region" description="C3H1-type" evidence="5">
    <location>
        <begin position="185"/>
        <end position="213"/>
    </location>
</feature>
<dbReference type="SUPFAM" id="SSF90229">
    <property type="entry name" value="CCCH zinc finger"/>
    <property type="match status" value="2"/>
</dbReference>
<feature type="domain" description="C3H1-type" evidence="6">
    <location>
        <begin position="185"/>
        <end position="213"/>
    </location>
</feature>
<dbReference type="InterPro" id="IPR045877">
    <property type="entry name" value="ZFP36-like"/>
</dbReference>
<evidence type="ECO:0000259" key="6">
    <source>
        <dbReference type="PROSITE" id="PS50103"/>
    </source>
</evidence>
<dbReference type="SMART" id="SM00356">
    <property type="entry name" value="ZnF_C3H1"/>
    <property type="match status" value="2"/>
</dbReference>
<dbReference type="Gene3D" id="4.10.1000.10">
    <property type="entry name" value="Zinc finger, CCCH-type"/>
    <property type="match status" value="2"/>
</dbReference>
<dbReference type="PANTHER" id="PTHR12547:SF18">
    <property type="entry name" value="PROTEIN TIS11"/>
    <property type="match status" value="1"/>
</dbReference>
<evidence type="ECO:0000256" key="5">
    <source>
        <dbReference type="PROSITE-ProRule" id="PRU00723"/>
    </source>
</evidence>
<accession>A0A813HPD7</accession>
<name>A0A813HPD7_POLGL</name>
<dbReference type="GO" id="GO:0003729">
    <property type="term" value="F:mRNA binding"/>
    <property type="evidence" value="ECO:0007669"/>
    <property type="project" value="InterPro"/>
</dbReference>
<feature type="domain" description="C3H1-type" evidence="6">
    <location>
        <begin position="150"/>
        <end position="177"/>
    </location>
</feature>
<gene>
    <name evidence="7" type="ORF">PGLA1383_LOCUS55086</name>
</gene>
<dbReference type="EMBL" id="CAJNNV010032500">
    <property type="protein sequence ID" value="CAE8640146.1"/>
    <property type="molecule type" value="Genomic_DNA"/>
</dbReference>
<feature type="zinc finger region" description="C3H1-type" evidence="5">
    <location>
        <begin position="150"/>
        <end position="177"/>
    </location>
</feature>
<evidence type="ECO:0000256" key="3">
    <source>
        <dbReference type="ARBA" id="ARBA00022771"/>
    </source>
</evidence>
<dbReference type="InterPro" id="IPR000571">
    <property type="entry name" value="Znf_CCCH"/>
</dbReference>
<evidence type="ECO:0000256" key="2">
    <source>
        <dbReference type="ARBA" id="ARBA00022737"/>
    </source>
</evidence>
<sequence>CSQGISSCSQDYSAVVAMPTISSTNGLEEPVAGHIKTRRRGGKKCAAGGPRDEVRRCRAFATATSSLQGYPRFITAAELLEESDGADSIFCGPPSESGDATSVLDAIARWVAARCGFQEDATEEEIWFQLVFRGSQSAVASGIIHIETLFARTKICKFEQRRECTRGSACNFAHNFAQLRQQPDFAKTRLCIKYLQSGECPDGEECNFAHHADELRPSTVKEHHRVLRRRMFFSARVG</sequence>
<comment type="caution">
    <text evidence="7">The sequence shown here is derived from an EMBL/GenBank/DDBJ whole genome shotgun (WGS) entry which is preliminary data.</text>
</comment>
<evidence type="ECO:0000313" key="7">
    <source>
        <dbReference type="EMBL" id="CAE8640146.1"/>
    </source>
</evidence>
<dbReference type="Pfam" id="PF00642">
    <property type="entry name" value="zf-CCCH"/>
    <property type="match status" value="2"/>
</dbReference>
<keyword evidence="8" id="KW-1185">Reference proteome</keyword>